<keyword evidence="7" id="KW-0413">Isomerase</keyword>
<protein>
    <submittedName>
        <fullName evidence="7">Thiol-disulfide isomerase or thioredoxin</fullName>
    </submittedName>
    <submittedName>
        <fullName evidence="8">TlpA disulfide reductase family protein</fullName>
    </submittedName>
</protein>
<keyword evidence="10" id="KW-1185">Reference proteome</keyword>
<feature type="chain" id="PRO_5012069052" evidence="5">
    <location>
        <begin position="22"/>
        <end position="448"/>
    </location>
</feature>
<dbReference type="RefSeq" id="WP_072364829.1">
    <property type="nucleotide sequence ID" value="NZ_CBHWAX010000048.1"/>
</dbReference>
<evidence type="ECO:0000256" key="1">
    <source>
        <dbReference type="ARBA" id="ARBA00004196"/>
    </source>
</evidence>
<evidence type="ECO:0000313" key="7">
    <source>
        <dbReference type="EMBL" id="SFW84909.1"/>
    </source>
</evidence>
<dbReference type="InterPro" id="IPR000866">
    <property type="entry name" value="AhpC/TSA"/>
</dbReference>
<dbReference type="InterPro" id="IPR050553">
    <property type="entry name" value="Thioredoxin_ResA/DsbE_sf"/>
</dbReference>
<dbReference type="Proteomes" id="UP001326715">
    <property type="component" value="Chromosome"/>
</dbReference>
<dbReference type="EMBL" id="CP140154">
    <property type="protein sequence ID" value="WQG88911.1"/>
    <property type="molecule type" value="Genomic_DNA"/>
</dbReference>
<sequence length="448" mass="51301">MKKTVLSMLMLAFSATGWAQHATINGKFIKEPTSTVNTSQIYLFKADNGGYVPTAMIPLTRHDHSFQVQLADSDLNVIRYIGFEDEIYPVYMRKGDTLTLNGGLGEIAYSGMVNTENKVFADWNKMVTPLRKYSYTKEGFKQSYNHYAPTLDSLIKPVEKFVNNIKTGNAKFDSDVKILLTYSFRDDALGPFAEGLGYSKRDQYPAFIADLLKTENFSNPQIWTLPFGYSYIQTIVFVKHYIYNSENGFLEDIIATEITDPKMRADYMLTLLERGEYQHMAAFVKNNKQYMVTNEQKKKMKIFEKTANLREPGGEAIDFAYPDMNGKVHHLKDYRGKVVLVDLWATWCKPCLAEQPALETLEKSLEGKNVVFISISIDTDKDKWKNMVEEKKLSGLHLYSNNQGSMMGDYEVREIPRFILIDKNGKMVSYNAIRPSDPKLKELIESKI</sequence>
<dbReference type="GO" id="GO:0016491">
    <property type="term" value="F:oxidoreductase activity"/>
    <property type="evidence" value="ECO:0007669"/>
    <property type="project" value="InterPro"/>
</dbReference>
<dbReference type="GO" id="GO:0016209">
    <property type="term" value="F:antioxidant activity"/>
    <property type="evidence" value="ECO:0007669"/>
    <property type="project" value="InterPro"/>
</dbReference>
<dbReference type="PROSITE" id="PS51352">
    <property type="entry name" value="THIOREDOXIN_2"/>
    <property type="match status" value="1"/>
</dbReference>
<dbReference type="Gene3D" id="3.40.30.10">
    <property type="entry name" value="Glutaredoxin"/>
    <property type="match status" value="1"/>
</dbReference>
<reference evidence="7 9" key="1">
    <citation type="submission" date="2016-11" db="EMBL/GenBank/DDBJ databases">
        <authorList>
            <person name="Jaros S."/>
            <person name="Januszkiewicz K."/>
            <person name="Wedrychowicz H."/>
        </authorList>
    </citation>
    <scope>NUCLEOTIDE SEQUENCE [LARGE SCALE GENOMIC DNA]</scope>
    <source>
        <strain evidence="7 9">DSM 784</strain>
    </source>
</reference>
<dbReference type="CDD" id="cd02966">
    <property type="entry name" value="TlpA_like_family"/>
    <property type="match status" value="1"/>
</dbReference>
<evidence type="ECO:0000313" key="9">
    <source>
        <dbReference type="Proteomes" id="UP000183788"/>
    </source>
</evidence>
<dbReference type="InterPro" id="IPR036249">
    <property type="entry name" value="Thioredoxin-like_sf"/>
</dbReference>
<evidence type="ECO:0000256" key="5">
    <source>
        <dbReference type="SAM" id="SignalP"/>
    </source>
</evidence>
<evidence type="ECO:0000313" key="8">
    <source>
        <dbReference type="EMBL" id="WQG88911.1"/>
    </source>
</evidence>
<reference evidence="8 10" key="2">
    <citation type="submission" date="2023-11" db="EMBL/GenBank/DDBJ databases">
        <title>MicrobeMod: A computational toolkit for identifying prokaryotic methylation and restriction-modification with nanopore sequencing.</title>
        <authorList>
            <person name="Crits-Christoph A."/>
            <person name="Kang S.C."/>
            <person name="Lee H."/>
            <person name="Ostrov N."/>
        </authorList>
    </citation>
    <scope>NUCLEOTIDE SEQUENCE [LARGE SCALE GENOMIC DNA]</scope>
    <source>
        <strain evidence="8 10">ATCC 23090</strain>
    </source>
</reference>
<proteinExistence type="predicted"/>
<dbReference type="InterPro" id="IPR013766">
    <property type="entry name" value="Thioredoxin_domain"/>
</dbReference>
<keyword evidence="2" id="KW-0201">Cytochrome c-type biogenesis</keyword>
<gene>
    <name evidence="7" type="ORF">SAMN05661012_05623</name>
    <name evidence="8" type="ORF">SR876_28685</name>
</gene>
<evidence type="ECO:0000313" key="10">
    <source>
        <dbReference type="Proteomes" id="UP001326715"/>
    </source>
</evidence>
<keyword evidence="3" id="KW-1015">Disulfide bond</keyword>
<name>A0A1K1SM03_9BACT</name>
<dbReference type="GO" id="GO:0016853">
    <property type="term" value="F:isomerase activity"/>
    <property type="evidence" value="ECO:0007669"/>
    <property type="project" value="UniProtKB-KW"/>
</dbReference>
<organism evidence="7 9">
    <name type="scientific">Chitinophaga sancti</name>
    <dbReference type="NCBI Taxonomy" id="1004"/>
    <lineage>
        <taxon>Bacteria</taxon>
        <taxon>Pseudomonadati</taxon>
        <taxon>Bacteroidota</taxon>
        <taxon>Chitinophagia</taxon>
        <taxon>Chitinophagales</taxon>
        <taxon>Chitinophagaceae</taxon>
        <taxon>Chitinophaga</taxon>
    </lineage>
</organism>
<dbReference type="PANTHER" id="PTHR42852:SF6">
    <property type="entry name" value="THIOL:DISULFIDE INTERCHANGE PROTEIN DSBE"/>
    <property type="match status" value="1"/>
</dbReference>
<feature type="domain" description="Thioredoxin" evidence="6">
    <location>
        <begin position="310"/>
        <end position="448"/>
    </location>
</feature>
<dbReference type="PANTHER" id="PTHR42852">
    <property type="entry name" value="THIOL:DISULFIDE INTERCHANGE PROTEIN DSBE"/>
    <property type="match status" value="1"/>
</dbReference>
<feature type="signal peptide" evidence="5">
    <location>
        <begin position="1"/>
        <end position="21"/>
    </location>
</feature>
<dbReference type="GO" id="GO:0030313">
    <property type="term" value="C:cell envelope"/>
    <property type="evidence" value="ECO:0007669"/>
    <property type="project" value="UniProtKB-SubCell"/>
</dbReference>
<accession>A0A1K1SM03</accession>
<evidence type="ECO:0000256" key="2">
    <source>
        <dbReference type="ARBA" id="ARBA00022748"/>
    </source>
</evidence>
<evidence type="ECO:0000256" key="4">
    <source>
        <dbReference type="ARBA" id="ARBA00023284"/>
    </source>
</evidence>
<comment type="subcellular location">
    <subcellularLocation>
        <location evidence="1">Cell envelope</location>
    </subcellularLocation>
</comment>
<dbReference type="AlphaFoldDB" id="A0A1K1SM03"/>
<dbReference type="Proteomes" id="UP000183788">
    <property type="component" value="Unassembled WGS sequence"/>
</dbReference>
<dbReference type="OrthoDB" id="1095575at2"/>
<dbReference type="GO" id="GO:0017004">
    <property type="term" value="P:cytochrome complex assembly"/>
    <property type="evidence" value="ECO:0007669"/>
    <property type="project" value="UniProtKB-KW"/>
</dbReference>
<keyword evidence="5" id="KW-0732">Signal</keyword>
<dbReference type="EMBL" id="FPIZ01000025">
    <property type="protein sequence ID" value="SFW84909.1"/>
    <property type="molecule type" value="Genomic_DNA"/>
</dbReference>
<keyword evidence="4" id="KW-0676">Redox-active center</keyword>
<evidence type="ECO:0000256" key="3">
    <source>
        <dbReference type="ARBA" id="ARBA00023157"/>
    </source>
</evidence>
<evidence type="ECO:0000259" key="6">
    <source>
        <dbReference type="PROSITE" id="PS51352"/>
    </source>
</evidence>
<dbReference type="STRING" id="1004.SAMN05661012_05623"/>
<dbReference type="Pfam" id="PF00578">
    <property type="entry name" value="AhpC-TSA"/>
    <property type="match status" value="1"/>
</dbReference>
<dbReference type="SUPFAM" id="SSF52833">
    <property type="entry name" value="Thioredoxin-like"/>
    <property type="match status" value="1"/>
</dbReference>